<dbReference type="EMBL" id="JAKLMC020000008">
    <property type="protein sequence ID" value="KAK5954679.1"/>
    <property type="molecule type" value="Genomic_DNA"/>
</dbReference>
<dbReference type="AlphaFoldDB" id="A0AAN8I6K2"/>
<reference evidence="2 3" key="1">
    <citation type="submission" date="2022-12" db="EMBL/GenBank/DDBJ databases">
        <title>Genomic features and morphological characterization of a novel Knufia sp. strain isolated from spacecraft assembly facility.</title>
        <authorList>
            <person name="Teixeira M."/>
            <person name="Chander A.M."/>
            <person name="Stajich J.E."/>
            <person name="Venkateswaran K."/>
        </authorList>
    </citation>
    <scope>NUCLEOTIDE SEQUENCE [LARGE SCALE GENOMIC DNA]</scope>
    <source>
        <strain evidence="2 3">FJI-L2-BK-P2</strain>
    </source>
</reference>
<sequence>MSVTTTQNPVTGSVLQVLADYDLHHSGDPAQPQAAGRPNERPAPAISNPDWWPSDHNRMPAHRPINRNLVLEQRPDGVNAIERLFIFTMLNGCGTNARAAQLWRSTGGRLNDRLFYYKIGGEK</sequence>
<evidence type="ECO:0000313" key="2">
    <source>
        <dbReference type="EMBL" id="KAK5954679.1"/>
    </source>
</evidence>
<comment type="caution">
    <text evidence="2">The sequence shown here is derived from an EMBL/GenBank/DDBJ whole genome shotgun (WGS) entry which is preliminary data.</text>
</comment>
<gene>
    <name evidence="2" type="ORF">OHC33_004403</name>
</gene>
<evidence type="ECO:0000313" key="3">
    <source>
        <dbReference type="Proteomes" id="UP001316803"/>
    </source>
</evidence>
<proteinExistence type="predicted"/>
<organism evidence="2 3">
    <name type="scientific">Knufia fluminis</name>
    <dbReference type="NCBI Taxonomy" id="191047"/>
    <lineage>
        <taxon>Eukaryota</taxon>
        <taxon>Fungi</taxon>
        <taxon>Dikarya</taxon>
        <taxon>Ascomycota</taxon>
        <taxon>Pezizomycotina</taxon>
        <taxon>Eurotiomycetes</taxon>
        <taxon>Chaetothyriomycetidae</taxon>
        <taxon>Chaetothyriales</taxon>
        <taxon>Trichomeriaceae</taxon>
        <taxon>Knufia</taxon>
    </lineage>
</organism>
<name>A0AAN8I6K2_9EURO</name>
<feature type="region of interest" description="Disordered" evidence="1">
    <location>
        <begin position="21"/>
        <end position="59"/>
    </location>
</feature>
<keyword evidence="3" id="KW-1185">Reference proteome</keyword>
<protein>
    <submittedName>
        <fullName evidence="2">Uncharacterized protein</fullName>
    </submittedName>
</protein>
<accession>A0AAN8I6K2</accession>
<evidence type="ECO:0000256" key="1">
    <source>
        <dbReference type="SAM" id="MobiDB-lite"/>
    </source>
</evidence>
<dbReference type="Proteomes" id="UP001316803">
    <property type="component" value="Unassembled WGS sequence"/>
</dbReference>